<dbReference type="Proteomes" id="UP001235760">
    <property type="component" value="Unassembled WGS sequence"/>
</dbReference>
<organism evidence="7 8">
    <name type="scientific">Leptothrix discophora</name>
    <dbReference type="NCBI Taxonomy" id="89"/>
    <lineage>
        <taxon>Bacteria</taxon>
        <taxon>Pseudomonadati</taxon>
        <taxon>Pseudomonadota</taxon>
        <taxon>Betaproteobacteria</taxon>
        <taxon>Burkholderiales</taxon>
        <taxon>Sphaerotilaceae</taxon>
        <taxon>Leptothrix</taxon>
    </lineage>
</organism>
<dbReference type="InterPro" id="IPR050446">
    <property type="entry name" value="FAD-oxidoreductase/Apoptosis"/>
</dbReference>
<dbReference type="PANTHER" id="PTHR43557">
    <property type="entry name" value="APOPTOSIS-INDUCING FACTOR 1"/>
    <property type="match status" value="1"/>
</dbReference>
<feature type="domain" description="Reductase C-terminal" evidence="6">
    <location>
        <begin position="335"/>
        <end position="419"/>
    </location>
</feature>
<keyword evidence="4" id="KW-0560">Oxidoreductase</keyword>
<evidence type="ECO:0000313" key="7">
    <source>
        <dbReference type="EMBL" id="MDP4302724.1"/>
    </source>
</evidence>
<comment type="caution">
    <text evidence="7">The sequence shown here is derived from an EMBL/GenBank/DDBJ whole genome shotgun (WGS) entry which is preliminary data.</text>
</comment>
<dbReference type="InterPro" id="IPR028202">
    <property type="entry name" value="Reductase_C"/>
</dbReference>
<accession>A0ABT9G8A4</accession>
<evidence type="ECO:0000313" key="8">
    <source>
        <dbReference type="Proteomes" id="UP001235760"/>
    </source>
</evidence>
<dbReference type="SUPFAM" id="SSF51905">
    <property type="entry name" value="FAD/NAD(P)-binding domain"/>
    <property type="match status" value="1"/>
</dbReference>
<gene>
    <name evidence="7" type="ORF">Q8X39_18970</name>
</gene>
<evidence type="ECO:0000256" key="4">
    <source>
        <dbReference type="ARBA" id="ARBA00023002"/>
    </source>
</evidence>
<keyword evidence="2" id="KW-0285">Flavoprotein</keyword>
<sequence length="426" mass="43866">MTHDTSPAGLPGDAPILIIGAGQAATFAAEALRSGGHVGEITLLGDEPIGPYHRPPLSKAWLAGQSGDAQLALRPPAMLEKKQIRLRTGSRVVAIDRAAATVTLADGETLPWAGLVLATGASARRLPIPGVDTPGVCVLRSKADADGLAAGLADCRAQGRPLVVIGGGFIGLEVAATARQLGVAVTVLEAAPRLLGRVLTPLMSDWYAALHRRHGVELVLDARIEAIEAEAGRVSAVRLADGRLLPAGRVLLGVGVAANDSLAREAGLACDRGIVVDACGRTADPRIVAAGDCTARRLDDGTLLRLESVQNATEQARCAAAALLGQARPFTATPWFWSDQYDHKLQMAGLSQGADAAVLRGDPDGGTPFSLWHFRAGQLVAVDTVDDARTHLLARKLLDAGQGPTPAQVADPACDLASVATPTGAG</sequence>
<dbReference type="EMBL" id="JAUZEE010000014">
    <property type="protein sequence ID" value="MDP4302724.1"/>
    <property type="molecule type" value="Genomic_DNA"/>
</dbReference>
<evidence type="ECO:0000256" key="3">
    <source>
        <dbReference type="ARBA" id="ARBA00022827"/>
    </source>
</evidence>
<comment type="cofactor">
    <cofactor evidence="1">
        <name>FAD</name>
        <dbReference type="ChEBI" id="CHEBI:57692"/>
    </cofactor>
</comment>
<dbReference type="Pfam" id="PF14759">
    <property type="entry name" value="Reductase_C"/>
    <property type="match status" value="1"/>
</dbReference>
<dbReference type="Gene3D" id="3.30.390.30">
    <property type="match status" value="1"/>
</dbReference>
<dbReference type="RefSeq" id="WP_305751262.1">
    <property type="nucleotide sequence ID" value="NZ_JAUZEE010000014.1"/>
</dbReference>
<feature type="domain" description="FAD/NAD(P)-binding" evidence="5">
    <location>
        <begin position="16"/>
        <end position="316"/>
    </location>
</feature>
<proteinExistence type="predicted"/>
<evidence type="ECO:0000259" key="6">
    <source>
        <dbReference type="Pfam" id="PF14759"/>
    </source>
</evidence>
<protein>
    <submittedName>
        <fullName evidence="7">FAD-dependent oxidoreductase</fullName>
    </submittedName>
</protein>
<dbReference type="SUPFAM" id="SSF55424">
    <property type="entry name" value="FAD/NAD-linked reductases, dimerisation (C-terminal) domain"/>
    <property type="match status" value="1"/>
</dbReference>
<keyword evidence="3" id="KW-0274">FAD</keyword>
<dbReference type="PRINTS" id="PR00411">
    <property type="entry name" value="PNDRDTASEI"/>
</dbReference>
<dbReference type="PANTHER" id="PTHR43557:SF2">
    <property type="entry name" value="RIESKE DOMAIN-CONTAINING PROTEIN-RELATED"/>
    <property type="match status" value="1"/>
</dbReference>
<dbReference type="PRINTS" id="PR00368">
    <property type="entry name" value="FADPNR"/>
</dbReference>
<keyword evidence="8" id="KW-1185">Reference proteome</keyword>
<dbReference type="Gene3D" id="3.50.50.60">
    <property type="entry name" value="FAD/NAD(P)-binding domain"/>
    <property type="match status" value="2"/>
</dbReference>
<name>A0ABT9G8A4_LEPDI</name>
<evidence type="ECO:0000259" key="5">
    <source>
        <dbReference type="Pfam" id="PF07992"/>
    </source>
</evidence>
<reference evidence="7 8" key="1">
    <citation type="submission" date="2023-08" db="EMBL/GenBank/DDBJ databases">
        <authorList>
            <person name="Roldan D.M."/>
            <person name="Menes R.J."/>
        </authorList>
    </citation>
    <scope>NUCLEOTIDE SEQUENCE [LARGE SCALE GENOMIC DNA]</scope>
    <source>
        <strain evidence="7 8">CCM 2812</strain>
    </source>
</reference>
<evidence type="ECO:0000256" key="1">
    <source>
        <dbReference type="ARBA" id="ARBA00001974"/>
    </source>
</evidence>
<dbReference type="Pfam" id="PF07992">
    <property type="entry name" value="Pyr_redox_2"/>
    <property type="match status" value="1"/>
</dbReference>
<dbReference type="InterPro" id="IPR023753">
    <property type="entry name" value="FAD/NAD-binding_dom"/>
</dbReference>
<evidence type="ECO:0000256" key="2">
    <source>
        <dbReference type="ARBA" id="ARBA00022630"/>
    </source>
</evidence>
<dbReference type="InterPro" id="IPR016156">
    <property type="entry name" value="FAD/NAD-linked_Rdtase_dimer_sf"/>
</dbReference>
<dbReference type="InterPro" id="IPR036188">
    <property type="entry name" value="FAD/NAD-bd_sf"/>
</dbReference>